<feature type="domain" description="Cell envelope-related transcriptional attenuator" evidence="4">
    <location>
        <begin position="115"/>
        <end position="275"/>
    </location>
</feature>
<evidence type="ECO:0000259" key="4">
    <source>
        <dbReference type="Pfam" id="PF03816"/>
    </source>
</evidence>
<name>A0ABU7V8T0_9MICO</name>
<comment type="caution">
    <text evidence="5">The sequence shown here is derived from an EMBL/GenBank/DDBJ whole genome shotgun (WGS) entry which is preliminary data.</text>
</comment>
<keyword evidence="6" id="KW-1185">Reference proteome</keyword>
<evidence type="ECO:0000256" key="2">
    <source>
        <dbReference type="SAM" id="MobiDB-lite"/>
    </source>
</evidence>
<keyword evidence="3" id="KW-1133">Transmembrane helix</keyword>
<feature type="transmembrane region" description="Helical" evidence="3">
    <location>
        <begin position="27"/>
        <end position="52"/>
    </location>
</feature>
<sequence length="428" mass="44112">MSRTAPQRGRQTVARHGALRSPHPFSVFMKALGIVVAVVLVSGTGVAAYAVYDLAASYVTENTVELEDQVVVPPDIGAIEGGVNLFVAGTDACEPEFSAIFGDRCSGSDSEGELNDVNMLVHISDAPRRVTVISFPRDLMLPIPSCDRGDGSTSSAMSKQPLNSAFYAGGGSEGGGLSCVVKTISQLSGQSIPFAAKVTWGGVINITDAIGGVDVCVQGGISDPLAGLYLPDGISTVSGTQALAFLRTRKGVGDGSDLGRISNQQQYMSSLAKKLVSENVLSDPTTLYRLATVAIDNITKSSSLTNPLTLVQIALAIKDVPFSDIVFVQYPVNGDPDDPNKVVPNYAAADQLWAALEANAPLELTGKAGANGSVVDVTPTEEPAPETTTEPSATVAPTEAPAQEAVVLPNSITGSTAAQSTCSVGNLG</sequence>
<dbReference type="RefSeq" id="WP_331791885.1">
    <property type="nucleotide sequence ID" value="NZ_BAAAUO010000001.1"/>
</dbReference>
<proteinExistence type="inferred from homology"/>
<evidence type="ECO:0000313" key="6">
    <source>
        <dbReference type="Proteomes" id="UP001351900"/>
    </source>
</evidence>
<dbReference type="PANTHER" id="PTHR33392">
    <property type="entry name" value="POLYISOPRENYL-TEICHOIC ACID--PEPTIDOGLYCAN TEICHOIC ACID TRANSFERASE TAGU"/>
    <property type="match status" value="1"/>
</dbReference>
<dbReference type="EMBL" id="JAZHOV010000006">
    <property type="protein sequence ID" value="MEF2255670.1"/>
    <property type="molecule type" value="Genomic_DNA"/>
</dbReference>
<evidence type="ECO:0000256" key="3">
    <source>
        <dbReference type="SAM" id="Phobius"/>
    </source>
</evidence>
<dbReference type="Gene3D" id="3.40.630.190">
    <property type="entry name" value="LCP protein"/>
    <property type="match status" value="1"/>
</dbReference>
<evidence type="ECO:0000256" key="1">
    <source>
        <dbReference type="ARBA" id="ARBA00006068"/>
    </source>
</evidence>
<dbReference type="InterPro" id="IPR050922">
    <property type="entry name" value="LytR/CpsA/Psr_CW_biosynth"/>
</dbReference>
<dbReference type="PANTHER" id="PTHR33392:SF6">
    <property type="entry name" value="POLYISOPRENYL-TEICHOIC ACID--PEPTIDOGLYCAN TEICHOIC ACID TRANSFERASE TAGU"/>
    <property type="match status" value="1"/>
</dbReference>
<feature type="region of interest" description="Disordered" evidence="2">
    <location>
        <begin position="367"/>
        <end position="398"/>
    </location>
</feature>
<keyword evidence="3" id="KW-0472">Membrane</keyword>
<organism evidence="5 6">
    <name type="scientific">Microbacterium schleiferi</name>
    <dbReference type="NCBI Taxonomy" id="69362"/>
    <lineage>
        <taxon>Bacteria</taxon>
        <taxon>Bacillati</taxon>
        <taxon>Actinomycetota</taxon>
        <taxon>Actinomycetes</taxon>
        <taxon>Micrococcales</taxon>
        <taxon>Microbacteriaceae</taxon>
        <taxon>Microbacterium</taxon>
    </lineage>
</organism>
<dbReference type="Pfam" id="PF03816">
    <property type="entry name" value="LytR_cpsA_psr"/>
    <property type="match status" value="1"/>
</dbReference>
<comment type="similarity">
    <text evidence="1">Belongs to the LytR/CpsA/Psr (LCP) family.</text>
</comment>
<dbReference type="Proteomes" id="UP001351900">
    <property type="component" value="Unassembled WGS sequence"/>
</dbReference>
<dbReference type="NCBIfam" id="TIGR00350">
    <property type="entry name" value="lytR_cpsA_psr"/>
    <property type="match status" value="1"/>
</dbReference>
<protein>
    <submittedName>
        <fullName evidence="5">LCP family protein</fullName>
    </submittedName>
</protein>
<keyword evidence="3" id="KW-0812">Transmembrane</keyword>
<gene>
    <name evidence="5" type="ORF">V2V91_11085</name>
</gene>
<reference evidence="5 6" key="1">
    <citation type="submission" date="2024-01" db="EMBL/GenBank/DDBJ databases">
        <title>the genome sequence of strain Microbacterium schleiferi NBRC 15075.</title>
        <authorList>
            <person name="Ding Y."/>
            <person name="Zhang G."/>
        </authorList>
    </citation>
    <scope>NUCLEOTIDE SEQUENCE [LARGE SCALE GENOMIC DNA]</scope>
    <source>
        <strain evidence="5 6">NBRC 15075</strain>
    </source>
</reference>
<dbReference type="InterPro" id="IPR004474">
    <property type="entry name" value="LytR_CpsA_psr"/>
</dbReference>
<evidence type="ECO:0000313" key="5">
    <source>
        <dbReference type="EMBL" id="MEF2255670.1"/>
    </source>
</evidence>
<feature type="compositionally biased region" description="Low complexity" evidence="2">
    <location>
        <begin position="378"/>
        <end position="398"/>
    </location>
</feature>
<accession>A0ABU7V8T0</accession>